<dbReference type="STRING" id="574096.HA38_15530"/>
<evidence type="ECO:0008006" key="3">
    <source>
        <dbReference type="Google" id="ProtNLM"/>
    </source>
</evidence>
<dbReference type="Proteomes" id="UP000245981">
    <property type="component" value="Unassembled WGS sequence"/>
</dbReference>
<evidence type="ECO:0000313" key="1">
    <source>
        <dbReference type="EMBL" id="PWK97501.1"/>
    </source>
</evidence>
<protein>
    <recommendedName>
        <fullName evidence="3">2'-5' RNA ligase superfamily protein</fullName>
    </recommendedName>
</protein>
<accession>A0A2V2BKD4</accession>
<sequence length="229" mass="25752">MELRHHLESIYAARSRQTLTQWQGANASSACTATKSFYPEHLYALTSGIRPSLNPAIIALLHELGALTAGDSRADIMHPDNFHVTFLPVTPAQYQRRETMPSTLSLEKAFNQSVKHRHLQVDMLRLVALPDQLLLAGVPDELAVTERALFWETLMSGEWREPLQERHAGKSSPPAFWHTTLLRYQAATLPASLRAFFIANQHQCYGSVQGTIRLAATTYNWSDVNFLTD</sequence>
<name>A0A2V2BKD4_9GAMM</name>
<organism evidence="1 2">
    <name type="scientific">Pantoea allii</name>
    <dbReference type="NCBI Taxonomy" id="574096"/>
    <lineage>
        <taxon>Bacteria</taxon>
        <taxon>Pseudomonadati</taxon>
        <taxon>Pseudomonadota</taxon>
        <taxon>Gammaproteobacteria</taxon>
        <taxon>Enterobacterales</taxon>
        <taxon>Erwiniaceae</taxon>
        <taxon>Pantoea</taxon>
    </lineage>
</organism>
<evidence type="ECO:0000313" key="2">
    <source>
        <dbReference type="Proteomes" id="UP000245981"/>
    </source>
</evidence>
<dbReference type="AlphaFoldDB" id="A0A2V2BKD4"/>
<dbReference type="OrthoDB" id="6504253at2"/>
<gene>
    <name evidence="1" type="ORF">C7431_104178</name>
</gene>
<proteinExistence type="predicted"/>
<dbReference type="PROSITE" id="PS51257">
    <property type="entry name" value="PROKAR_LIPOPROTEIN"/>
    <property type="match status" value="1"/>
</dbReference>
<reference evidence="1 2" key="1">
    <citation type="submission" date="2018-05" db="EMBL/GenBank/DDBJ databases">
        <title>Genomic Encyclopedia of Type Strains, Phase IV (KMG-V): Genome sequencing to study the core and pangenomes of soil and plant-associated prokaryotes.</title>
        <authorList>
            <person name="Whitman W."/>
        </authorList>
    </citation>
    <scope>NUCLEOTIDE SEQUENCE [LARGE SCALE GENOMIC DNA]</scope>
    <source>
        <strain evidence="1 2">PNA 200-10</strain>
    </source>
</reference>
<comment type="caution">
    <text evidence="1">The sequence shown here is derived from an EMBL/GenBank/DDBJ whole genome shotgun (WGS) entry which is preliminary data.</text>
</comment>
<dbReference type="GeneID" id="99737901"/>
<dbReference type="RefSeq" id="WP_109717141.1">
    <property type="nucleotide sequence ID" value="NZ_CP125958.1"/>
</dbReference>
<dbReference type="EMBL" id="QGHF01000004">
    <property type="protein sequence ID" value="PWK97501.1"/>
    <property type="molecule type" value="Genomic_DNA"/>
</dbReference>